<dbReference type="OrthoDB" id="10044044at2759"/>
<dbReference type="STRING" id="1016849.A0A0D1YW96"/>
<dbReference type="InterPro" id="IPR012312">
    <property type="entry name" value="Hemerythrin-like"/>
</dbReference>
<name>A0A0D1YW96_9EURO</name>
<sequence length="273" mass="31115">MRRWLWTAPTLIILMVAIVLRSHIATLASQSFKTSLRGSRSVAGIFQKTPAAYSSISTTTSARLHTAQSLGQVNTASTMAKPESGTMPGPPTDISDKDIAVSKKETEPELPKLSMEEFRVYNRLAVMMNAYHNHFRYTWNMLYKACESGTRPNGMSIRSFISQGLHLCQALTVHHTIEEQYVFPELAERMPAFGEHDHLITQHEAIHEGLVKLEEYLDACRSGERELRMPELKEVMDTFGEVLWSHLDDEVRMLGAENMRKFWSKQEILAMNW</sequence>
<dbReference type="EMBL" id="KN846951">
    <property type="protein sequence ID" value="KIV86847.1"/>
    <property type="molecule type" value="Genomic_DNA"/>
</dbReference>
<feature type="domain" description="Hemerythrin-like" evidence="2">
    <location>
        <begin position="127"/>
        <end position="250"/>
    </location>
</feature>
<dbReference type="Pfam" id="PF01814">
    <property type="entry name" value="Hemerythrin"/>
    <property type="match status" value="1"/>
</dbReference>
<dbReference type="Proteomes" id="UP000053599">
    <property type="component" value="Unassembled WGS sequence"/>
</dbReference>
<dbReference type="CDD" id="cd12108">
    <property type="entry name" value="Hr-like"/>
    <property type="match status" value="1"/>
</dbReference>
<evidence type="ECO:0000259" key="2">
    <source>
        <dbReference type="Pfam" id="PF01814"/>
    </source>
</evidence>
<evidence type="ECO:0000313" key="4">
    <source>
        <dbReference type="Proteomes" id="UP000053599"/>
    </source>
</evidence>
<gene>
    <name evidence="3" type="ORF">PV11_02431</name>
</gene>
<accession>A0A0D1YW96</accession>
<dbReference type="PANTHER" id="PTHR38048:SF1">
    <property type="entry name" value="HEMERYTHRIN-LIKE DOMAIN-CONTAINING PROTEIN"/>
    <property type="match status" value="1"/>
</dbReference>
<organism evidence="3 4">
    <name type="scientific">Exophiala sideris</name>
    <dbReference type="NCBI Taxonomy" id="1016849"/>
    <lineage>
        <taxon>Eukaryota</taxon>
        <taxon>Fungi</taxon>
        <taxon>Dikarya</taxon>
        <taxon>Ascomycota</taxon>
        <taxon>Pezizomycotina</taxon>
        <taxon>Eurotiomycetes</taxon>
        <taxon>Chaetothyriomycetidae</taxon>
        <taxon>Chaetothyriales</taxon>
        <taxon>Herpotrichiellaceae</taxon>
        <taxon>Exophiala</taxon>
    </lineage>
</organism>
<dbReference type="AlphaFoldDB" id="A0A0D1YW96"/>
<dbReference type="PANTHER" id="PTHR38048">
    <property type="entry name" value="EXPRESSED PROTEIN"/>
    <property type="match status" value="1"/>
</dbReference>
<dbReference type="HOGENOM" id="CLU_074846_0_0_1"/>
<dbReference type="InterPro" id="IPR053206">
    <property type="entry name" value="Dimeric_xanthone_biosynth"/>
</dbReference>
<proteinExistence type="predicted"/>
<evidence type="ECO:0000313" key="3">
    <source>
        <dbReference type="EMBL" id="KIV86847.1"/>
    </source>
</evidence>
<reference evidence="3 4" key="1">
    <citation type="submission" date="2015-01" db="EMBL/GenBank/DDBJ databases">
        <title>The Genome Sequence of Exophiala sideris CBS121828.</title>
        <authorList>
            <consortium name="The Broad Institute Genomics Platform"/>
            <person name="Cuomo C."/>
            <person name="de Hoog S."/>
            <person name="Gorbushina A."/>
            <person name="Stielow B."/>
            <person name="Teixiera M."/>
            <person name="Abouelleil A."/>
            <person name="Chapman S.B."/>
            <person name="Priest M."/>
            <person name="Young S.K."/>
            <person name="Wortman J."/>
            <person name="Nusbaum C."/>
            <person name="Birren B."/>
        </authorList>
    </citation>
    <scope>NUCLEOTIDE SEQUENCE [LARGE SCALE GENOMIC DNA]</scope>
    <source>
        <strain evidence="3 4">CBS 121828</strain>
    </source>
</reference>
<feature type="region of interest" description="Disordered" evidence="1">
    <location>
        <begin position="78"/>
        <end position="97"/>
    </location>
</feature>
<dbReference type="Gene3D" id="1.20.120.520">
    <property type="entry name" value="nmb1532 protein domain like"/>
    <property type="match status" value="1"/>
</dbReference>
<protein>
    <recommendedName>
        <fullName evidence="2">Hemerythrin-like domain-containing protein</fullName>
    </recommendedName>
</protein>
<evidence type="ECO:0000256" key="1">
    <source>
        <dbReference type="SAM" id="MobiDB-lite"/>
    </source>
</evidence>